<sequence>MARKLILDVDTGTDDAIAIMLAALHPSLELVGCTTVNGNTAVENCTDNTLRVLEHIGRPEIPVHQGMARPLVRWTFPTPRKEGDQSSRIHGPHLPLPKTSLKARSSGAVEFLIETYRAATDEIALVPVGPLSNIAAALALDPGFADRVPEVVIMGGSHGWGNVTAAAEFNIWADPEAAAMVFQAGFRKVTLVPLDATYQASLSHADSASFEALGTPAGHAASLFVKHRIAAYDAVQPLPGGGHAPIHDALAVASLIRPEVITTEFLHVDVETVGTLTVGRTVIDTQVRTEAFRRKAPNCHVAFGADRALFLSLLTEAFARRG</sequence>
<dbReference type="RefSeq" id="WP_266281327.1">
    <property type="nucleotide sequence ID" value="NZ_JAPKNF010000001.1"/>
</dbReference>
<dbReference type="PANTHER" id="PTHR12304">
    <property type="entry name" value="INOSINE-URIDINE PREFERRING NUCLEOSIDE HYDROLASE"/>
    <property type="match status" value="1"/>
</dbReference>
<name>A0ABU0M2K4_9HYPH</name>
<evidence type="ECO:0000256" key="2">
    <source>
        <dbReference type="ARBA" id="ARBA00023295"/>
    </source>
</evidence>
<dbReference type="EMBL" id="JAUSWJ010000001">
    <property type="protein sequence ID" value="MDQ0515162.1"/>
    <property type="molecule type" value="Genomic_DNA"/>
</dbReference>
<dbReference type="Pfam" id="PF01156">
    <property type="entry name" value="IU_nuc_hydro"/>
    <property type="match status" value="1"/>
</dbReference>
<evidence type="ECO:0000313" key="5">
    <source>
        <dbReference type="Proteomes" id="UP001223743"/>
    </source>
</evidence>
<evidence type="ECO:0000256" key="1">
    <source>
        <dbReference type="ARBA" id="ARBA00022801"/>
    </source>
</evidence>
<gene>
    <name evidence="4" type="ORF">QO015_000775</name>
</gene>
<dbReference type="Proteomes" id="UP001223743">
    <property type="component" value="Unassembled WGS sequence"/>
</dbReference>
<comment type="caution">
    <text evidence="4">The sequence shown here is derived from an EMBL/GenBank/DDBJ whole genome shotgun (WGS) entry which is preliminary data.</text>
</comment>
<keyword evidence="5" id="KW-1185">Reference proteome</keyword>
<dbReference type="InterPro" id="IPR015910">
    <property type="entry name" value="I/U_nuclsd_hydro_CS"/>
</dbReference>
<dbReference type="Gene3D" id="3.90.245.10">
    <property type="entry name" value="Ribonucleoside hydrolase-like"/>
    <property type="match status" value="1"/>
</dbReference>
<organism evidence="4 5">
    <name type="scientific">Kaistia geumhonensis</name>
    <dbReference type="NCBI Taxonomy" id="410839"/>
    <lineage>
        <taxon>Bacteria</taxon>
        <taxon>Pseudomonadati</taxon>
        <taxon>Pseudomonadota</taxon>
        <taxon>Alphaproteobacteria</taxon>
        <taxon>Hyphomicrobiales</taxon>
        <taxon>Kaistiaceae</taxon>
        <taxon>Kaistia</taxon>
    </lineage>
</organism>
<feature type="domain" description="Inosine/uridine-preferring nucleoside hydrolase" evidence="3">
    <location>
        <begin position="5"/>
        <end position="311"/>
    </location>
</feature>
<dbReference type="InterPro" id="IPR036452">
    <property type="entry name" value="Ribo_hydro-like"/>
</dbReference>
<protein>
    <submittedName>
        <fullName evidence="4">Inosine-uridine nucleoside N-ribohydrolase</fullName>
    </submittedName>
</protein>
<dbReference type="SUPFAM" id="SSF53590">
    <property type="entry name" value="Nucleoside hydrolase"/>
    <property type="match status" value="1"/>
</dbReference>
<evidence type="ECO:0000313" key="4">
    <source>
        <dbReference type="EMBL" id="MDQ0515162.1"/>
    </source>
</evidence>
<keyword evidence="2" id="KW-0326">Glycosidase</keyword>
<dbReference type="PANTHER" id="PTHR12304:SF4">
    <property type="entry name" value="URIDINE NUCLEOSIDASE"/>
    <property type="match status" value="1"/>
</dbReference>
<dbReference type="InterPro" id="IPR023186">
    <property type="entry name" value="IUNH"/>
</dbReference>
<keyword evidence="1" id="KW-0378">Hydrolase</keyword>
<reference evidence="4 5" key="1">
    <citation type="submission" date="2023-07" db="EMBL/GenBank/DDBJ databases">
        <title>Genomic Encyclopedia of Type Strains, Phase IV (KMG-IV): sequencing the most valuable type-strain genomes for metagenomic binning, comparative biology and taxonomic classification.</title>
        <authorList>
            <person name="Goeker M."/>
        </authorList>
    </citation>
    <scope>NUCLEOTIDE SEQUENCE [LARGE SCALE GENOMIC DNA]</scope>
    <source>
        <strain evidence="4 5">B1-1</strain>
    </source>
</reference>
<dbReference type="PROSITE" id="PS01247">
    <property type="entry name" value="IUNH"/>
    <property type="match status" value="1"/>
</dbReference>
<accession>A0ABU0M2K4</accession>
<proteinExistence type="predicted"/>
<dbReference type="InterPro" id="IPR001910">
    <property type="entry name" value="Inosine/uridine_hydrolase_dom"/>
</dbReference>
<evidence type="ECO:0000259" key="3">
    <source>
        <dbReference type="Pfam" id="PF01156"/>
    </source>
</evidence>